<comment type="caution">
    <text evidence="1">The sequence shown here is derived from an EMBL/GenBank/DDBJ whole genome shotgun (WGS) entry which is preliminary data.</text>
</comment>
<reference evidence="1 2" key="1">
    <citation type="journal article" date="2014" name="PLoS Genet.">
        <title>Phylogenetically driven sequencing of extremely halophilic archaea reveals strategies for static and dynamic osmo-response.</title>
        <authorList>
            <person name="Becker E.A."/>
            <person name="Seitzer P.M."/>
            <person name="Tritt A."/>
            <person name="Larsen D."/>
            <person name="Krusor M."/>
            <person name="Yao A.I."/>
            <person name="Wu D."/>
            <person name="Madern D."/>
            <person name="Eisen J.A."/>
            <person name="Darling A.E."/>
            <person name="Facciotti M.T."/>
        </authorList>
    </citation>
    <scope>NUCLEOTIDE SEQUENCE [LARGE SCALE GENOMIC DNA]</scope>
    <source>
        <strain evidence="1 2">ATCC BAA-1512</strain>
    </source>
</reference>
<dbReference type="OrthoDB" id="198036at2157"/>
<name>M0IRK1_9EURY</name>
<evidence type="ECO:0000313" key="1">
    <source>
        <dbReference type="EMBL" id="ELZ98084.1"/>
    </source>
</evidence>
<dbReference type="Proteomes" id="UP000011550">
    <property type="component" value="Unassembled WGS sequence"/>
</dbReference>
<evidence type="ECO:0000313" key="2">
    <source>
        <dbReference type="Proteomes" id="UP000011550"/>
    </source>
</evidence>
<gene>
    <name evidence="1" type="ORF">C440_02513</name>
</gene>
<sequence>MKSIAASKADSVFADSTVSIEKEVGDRRVDVLVEFARPQDRLGRGIAIEVQYKHESKDRDAVQAEFRSHGYSVLWLDADHFNERDVDLSAGTLAAWWAAQVPDAQEWTGYHNIVKWLRQPLNPTVELEVPFPDALFSEDNALLWVEGLYNAHTEDDGWSSVFSAPLYDSGRTRSEIGLAVNGMGRPRVFLRKVRGNNVEQEEDPNLFRRTRELRRISKMLATWDDEQRKDWAARQVGMRSDENWVRVWKADTGMCRLKLLCRVETGEPVIGLEDHYQGSVTALVDPEMASESIEQVIRARYRIE</sequence>
<organism evidence="1 2">
    <name type="scientific">Haloferax mucosum ATCC BAA-1512</name>
    <dbReference type="NCBI Taxonomy" id="662479"/>
    <lineage>
        <taxon>Archaea</taxon>
        <taxon>Methanobacteriati</taxon>
        <taxon>Methanobacteriota</taxon>
        <taxon>Stenosarchaea group</taxon>
        <taxon>Halobacteria</taxon>
        <taxon>Halobacteriales</taxon>
        <taxon>Haloferacaceae</taxon>
        <taxon>Haloferax</taxon>
    </lineage>
</organism>
<dbReference type="EMBL" id="AOLN01000004">
    <property type="protein sequence ID" value="ELZ98084.1"/>
    <property type="molecule type" value="Genomic_DNA"/>
</dbReference>
<dbReference type="RefSeq" id="WP_008317938.1">
    <property type="nucleotide sequence ID" value="NZ_AOLN01000004.1"/>
</dbReference>
<protein>
    <submittedName>
        <fullName evidence="1">Uncharacterized protein</fullName>
    </submittedName>
</protein>
<dbReference type="AlphaFoldDB" id="M0IRK1"/>
<accession>M0IRK1</accession>
<keyword evidence="2" id="KW-1185">Reference proteome</keyword>
<proteinExistence type="predicted"/>
<dbReference type="PATRIC" id="fig|662479.7.peg.511"/>